<organism evidence="2 3">
    <name type="scientific">Paspalum notatum var. saurae</name>
    <dbReference type="NCBI Taxonomy" id="547442"/>
    <lineage>
        <taxon>Eukaryota</taxon>
        <taxon>Viridiplantae</taxon>
        <taxon>Streptophyta</taxon>
        <taxon>Embryophyta</taxon>
        <taxon>Tracheophyta</taxon>
        <taxon>Spermatophyta</taxon>
        <taxon>Magnoliopsida</taxon>
        <taxon>Liliopsida</taxon>
        <taxon>Poales</taxon>
        <taxon>Poaceae</taxon>
        <taxon>PACMAD clade</taxon>
        <taxon>Panicoideae</taxon>
        <taxon>Andropogonodae</taxon>
        <taxon>Paspaleae</taxon>
        <taxon>Paspalinae</taxon>
        <taxon>Paspalum</taxon>
    </lineage>
</organism>
<feature type="compositionally biased region" description="Low complexity" evidence="1">
    <location>
        <begin position="42"/>
        <end position="55"/>
    </location>
</feature>
<dbReference type="AlphaFoldDB" id="A0AAQ3WK33"/>
<sequence length="115" mass="13104">MLHRFDSRPHPIPRAPPAAIHRRRRRSACPLWLPPPQPVGQRAACRPRPRSAAARPAPPPPARGARRPRGAPPPAFILGWKSRWRVVVWWRVGESADQGLLAFLQLQEKFKIESR</sequence>
<evidence type="ECO:0000313" key="2">
    <source>
        <dbReference type="EMBL" id="WVZ64468.1"/>
    </source>
</evidence>
<proteinExistence type="predicted"/>
<keyword evidence="3" id="KW-1185">Reference proteome</keyword>
<evidence type="ECO:0000256" key="1">
    <source>
        <dbReference type="SAM" id="MobiDB-lite"/>
    </source>
</evidence>
<feature type="region of interest" description="Disordered" evidence="1">
    <location>
        <begin position="1"/>
        <end position="74"/>
    </location>
</feature>
<evidence type="ECO:0000313" key="3">
    <source>
        <dbReference type="Proteomes" id="UP001341281"/>
    </source>
</evidence>
<dbReference type="Proteomes" id="UP001341281">
    <property type="component" value="Chromosome 03"/>
</dbReference>
<gene>
    <name evidence="2" type="ORF">U9M48_013977</name>
</gene>
<dbReference type="EMBL" id="CP144747">
    <property type="protein sequence ID" value="WVZ64468.1"/>
    <property type="molecule type" value="Genomic_DNA"/>
</dbReference>
<accession>A0AAQ3WK33</accession>
<protein>
    <submittedName>
        <fullName evidence="2">Uncharacterized protein</fullName>
    </submittedName>
</protein>
<reference evidence="2 3" key="1">
    <citation type="submission" date="2024-02" db="EMBL/GenBank/DDBJ databases">
        <title>High-quality chromosome-scale genome assembly of Pensacola bahiagrass (Paspalum notatum Flugge var. saurae).</title>
        <authorList>
            <person name="Vega J.M."/>
            <person name="Podio M."/>
            <person name="Orjuela J."/>
            <person name="Siena L.A."/>
            <person name="Pessino S.C."/>
            <person name="Combes M.C."/>
            <person name="Mariac C."/>
            <person name="Albertini E."/>
            <person name="Pupilli F."/>
            <person name="Ortiz J.P.A."/>
            <person name="Leblanc O."/>
        </authorList>
    </citation>
    <scope>NUCLEOTIDE SEQUENCE [LARGE SCALE GENOMIC DNA]</scope>
    <source>
        <strain evidence="2">R1</strain>
        <tissue evidence="2">Leaf</tissue>
    </source>
</reference>
<name>A0AAQ3WK33_PASNO</name>